<organism evidence="2">
    <name type="scientific">Aspergillus flavus</name>
    <dbReference type="NCBI Taxonomy" id="5059"/>
    <lineage>
        <taxon>Eukaryota</taxon>
        <taxon>Fungi</taxon>
        <taxon>Dikarya</taxon>
        <taxon>Ascomycota</taxon>
        <taxon>Pezizomycotina</taxon>
        <taxon>Eurotiomycetes</taxon>
        <taxon>Eurotiomycetidae</taxon>
        <taxon>Eurotiales</taxon>
        <taxon>Aspergillaceae</taxon>
        <taxon>Aspergillus</taxon>
        <taxon>Aspergillus subgen. Circumdati</taxon>
    </lineage>
</organism>
<proteinExistence type="predicted"/>
<name>A0A5N6GUT6_ASPFL</name>
<dbReference type="AlphaFoldDB" id="A0A5N6GUT6"/>
<evidence type="ECO:0000313" key="2">
    <source>
        <dbReference type="EMBL" id="KAB8244730.1"/>
    </source>
</evidence>
<keyword evidence="1" id="KW-1133">Transmembrane helix</keyword>
<evidence type="ECO:0000256" key="1">
    <source>
        <dbReference type="SAM" id="Phobius"/>
    </source>
</evidence>
<reference evidence="2" key="1">
    <citation type="submission" date="2019-04" db="EMBL/GenBank/DDBJ databases">
        <title>Friends and foes A comparative genomics study of 23 Aspergillus species from section Flavi.</title>
        <authorList>
            <consortium name="DOE Joint Genome Institute"/>
            <person name="Kjaerbolling I."/>
            <person name="Vesth T."/>
            <person name="Frisvad J.C."/>
            <person name="Nybo J.L."/>
            <person name="Theobald S."/>
            <person name="Kildgaard S."/>
            <person name="Isbrandt T."/>
            <person name="Kuo A."/>
            <person name="Sato A."/>
            <person name="Lyhne E.K."/>
            <person name="Kogle M.E."/>
            <person name="Wiebenga A."/>
            <person name="Kun R.S."/>
            <person name="Lubbers R.J."/>
            <person name="Makela M.R."/>
            <person name="Barry K."/>
            <person name="Chovatia M."/>
            <person name="Clum A."/>
            <person name="Daum C."/>
            <person name="Haridas S."/>
            <person name="He G."/>
            <person name="LaButti K."/>
            <person name="Lipzen A."/>
            <person name="Mondo S."/>
            <person name="Riley R."/>
            <person name="Salamov A."/>
            <person name="Simmons B.A."/>
            <person name="Magnuson J.K."/>
            <person name="Henrissat B."/>
            <person name="Mortensen U.H."/>
            <person name="Larsen T.O."/>
            <person name="Devries R.P."/>
            <person name="Grigoriev I.V."/>
            <person name="Machida M."/>
            <person name="Baker S.E."/>
            <person name="Andersen M.R."/>
        </authorList>
    </citation>
    <scope>NUCLEOTIDE SEQUENCE [LARGE SCALE GENOMIC DNA]</scope>
    <source>
        <strain evidence="2">CBS 121.62</strain>
    </source>
</reference>
<accession>A0A5N6GUT6</accession>
<gene>
    <name evidence="2" type="ORF">BDV35DRAFT_358836</name>
</gene>
<keyword evidence="1" id="KW-0812">Transmembrane</keyword>
<protein>
    <submittedName>
        <fullName evidence="2">Uncharacterized protein</fullName>
    </submittedName>
</protein>
<sequence>MALGLSMLYRRLRGSYTSTRNVSARSRAHGARGRILLSYLFVLCSFLFFLFFFFCPSFLFWKNHSNRCMPNGKANDRNLPLMLLVSLKQQ</sequence>
<dbReference type="EMBL" id="ML734622">
    <property type="protein sequence ID" value="KAB8244730.1"/>
    <property type="molecule type" value="Genomic_DNA"/>
</dbReference>
<feature type="transmembrane region" description="Helical" evidence="1">
    <location>
        <begin position="35"/>
        <end position="61"/>
    </location>
</feature>
<dbReference type="Proteomes" id="UP000325434">
    <property type="component" value="Unassembled WGS sequence"/>
</dbReference>
<keyword evidence="1" id="KW-0472">Membrane</keyword>